<dbReference type="SFLD" id="SFLDS00003">
    <property type="entry name" value="Haloacid_Dehalogenase"/>
    <property type="match status" value="1"/>
</dbReference>
<dbReference type="Proteomes" id="UP000480178">
    <property type="component" value="Chromosome"/>
</dbReference>
<dbReference type="Gene3D" id="1.10.150.240">
    <property type="entry name" value="Putative phosphatase, domain 2"/>
    <property type="match status" value="1"/>
</dbReference>
<dbReference type="AlphaFoldDB" id="A0A6C0GUI1"/>
<evidence type="ECO:0000313" key="2">
    <source>
        <dbReference type="Proteomes" id="UP000480178"/>
    </source>
</evidence>
<sequence length="238" mass="25913">MNNTIFEAVIFDMDGVVIDTRKPIEAFWIALGNKHQIAITQELMETRIHGCPARQTINALFGNLSEAQKEEIFEEGEEFETSMEYIAMAGVKSLLQSLKANQIPTALVTSSLRPKVDKVINHLALEGLFEVIVTSDLVKIGKPDPACYVMAAEKLGKNPASCVVFEDAVSGVKAAIGAGMLTVGVGTGMQEKLLKETGAIDCKPDFHNVAIRNHKNSLELVVSNHLSLELSASQYITR</sequence>
<name>A0A6C0GUI1_9BACT</name>
<protein>
    <submittedName>
        <fullName evidence="1">HAD family phosphatase</fullName>
    </submittedName>
</protein>
<dbReference type="SFLD" id="SFLDG01135">
    <property type="entry name" value="C1.5.6:_HAD__Beta-PGM__Phospha"/>
    <property type="match status" value="1"/>
</dbReference>
<dbReference type="SFLD" id="SFLDG01129">
    <property type="entry name" value="C1.5:_HAD__Beta-PGM__Phosphata"/>
    <property type="match status" value="1"/>
</dbReference>
<dbReference type="PANTHER" id="PTHR43481:SF4">
    <property type="entry name" value="GLYCEROL-1-PHOSPHATE PHOSPHOHYDROLASE 1-RELATED"/>
    <property type="match status" value="1"/>
</dbReference>
<evidence type="ECO:0000313" key="1">
    <source>
        <dbReference type="EMBL" id="QHT71012.1"/>
    </source>
</evidence>
<dbReference type="NCBIfam" id="TIGR01509">
    <property type="entry name" value="HAD-SF-IA-v3"/>
    <property type="match status" value="1"/>
</dbReference>
<organism evidence="1 2">
    <name type="scientific">Rhodocytophaga rosea</name>
    <dbReference type="NCBI Taxonomy" id="2704465"/>
    <lineage>
        <taxon>Bacteria</taxon>
        <taxon>Pseudomonadati</taxon>
        <taxon>Bacteroidota</taxon>
        <taxon>Cytophagia</taxon>
        <taxon>Cytophagales</taxon>
        <taxon>Rhodocytophagaceae</taxon>
        <taxon>Rhodocytophaga</taxon>
    </lineage>
</organism>
<reference evidence="1 2" key="1">
    <citation type="submission" date="2020-01" db="EMBL/GenBank/DDBJ databases">
        <authorList>
            <person name="Kim M.K."/>
        </authorList>
    </citation>
    <scope>NUCLEOTIDE SEQUENCE [LARGE SCALE GENOMIC DNA]</scope>
    <source>
        <strain evidence="1 2">172606-1</strain>
    </source>
</reference>
<dbReference type="InterPro" id="IPR006439">
    <property type="entry name" value="HAD-SF_hydro_IA"/>
</dbReference>
<proteinExistence type="predicted"/>
<dbReference type="Pfam" id="PF00702">
    <property type="entry name" value="Hydrolase"/>
    <property type="match status" value="1"/>
</dbReference>
<dbReference type="RefSeq" id="WP_162446955.1">
    <property type="nucleotide sequence ID" value="NZ_CP048222.1"/>
</dbReference>
<dbReference type="InterPro" id="IPR051806">
    <property type="entry name" value="HAD-like_SPP"/>
</dbReference>
<accession>A0A6C0GUI1</accession>
<dbReference type="EMBL" id="CP048222">
    <property type="protein sequence ID" value="QHT71012.1"/>
    <property type="molecule type" value="Genomic_DNA"/>
</dbReference>
<dbReference type="KEGG" id="rhoz:GXP67_32360"/>
<dbReference type="InterPro" id="IPR023214">
    <property type="entry name" value="HAD_sf"/>
</dbReference>
<gene>
    <name evidence="1" type="ORF">GXP67_32360</name>
</gene>
<dbReference type="GO" id="GO:0050308">
    <property type="term" value="F:sugar-phosphatase activity"/>
    <property type="evidence" value="ECO:0007669"/>
    <property type="project" value="TreeGrafter"/>
</dbReference>
<dbReference type="Gene3D" id="3.40.50.1000">
    <property type="entry name" value="HAD superfamily/HAD-like"/>
    <property type="match status" value="1"/>
</dbReference>
<keyword evidence="2" id="KW-1185">Reference proteome</keyword>
<dbReference type="InterPro" id="IPR023198">
    <property type="entry name" value="PGP-like_dom2"/>
</dbReference>
<dbReference type="PANTHER" id="PTHR43481">
    <property type="entry name" value="FRUCTOSE-1-PHOSPHATE PHOSPHATASE"/>
    <property type="match status" value="1"/>
</dbReference>
<dbReference type="SUPFAM" id="SSF56784">
    <property type="entry name" value="HAD-like"/>
    <property type="match status" value="1"/>
</dbReference>
<dbReference type="InterPro" id="IPR036412">
    <property type="entry name" value="HAD-like_sf"/>
</dbReference>